<dbReference type="VEuPathDB" id="FungiDB:M747DRAFT_303836"/>
<name>A0A370C7L4_ASPNG</name>
<sequence length="126" mass="14509">MNNWLVGLRRLREASWMKHYGKSLKHSHGIVLPLWIALRSVKMPKTRINWAGEEQDMPLSQECNCHGRRNFKGWMNDRPLGVEVGLENTVHVKAGSGCQELVAIARKIQFGDKFAVFFRIDNHQNA</sequence>
<evidence type="ECO:0000313" key="2">
    <source>
        <dbReference type="Proteomes" id="UP000253845"/>
    </source>
</evidence>
<proteinExistence type="predicted"/>
<protein>
    <submittedName>
        <fullName evidence="1">Uncharacterized protein</fullName>
    </submittedName>
</protein>
<dbReference type="AlphaFoldDB" id="A0A370C7L4"/>
<accession>A0A370C7L4</accession>
<dbReference type="EMBL" id="KZ851908">
    <property type="protein sequence ID" value="RDH22170.1"/>
    <property type="molecule type" value="Genomic_DNA"/>
</dbReference>
<evidence type="ECO:0000313" key="1">
    <source>
        <dbReference type="EMBL" id="RDH22170.1"/>
    </source>
</evidence>
<gene>
    <name evidence="1" type="ORF">M747DRAFT_303836</name>
</gene>
<reference evidence="1 2" key="1">
    <citation type="submission" date="2018-07" db="EMBL/GenBank/DDBJ databases">
        <title>Section-level genome sequencing of Aspergillus section Nigri to investigate inter- and intra-species variation.</title>
        <authorList>
            <consortium name="DOE Joint Genome Institute"/>
            <person name="Vesth T.C."/>
            <person name="Nybo J.L."/>
            <person name="Theobald S."/>
            <person name="Frisvad J.C."/>
            <person name="Larsen T.O."/>
            <person name="Nielsen K.F."/>
            <person name="Hoof J.B."/>
            <person name="Brandl J."/>
            <person name="Salamov A."/>
            <person name="Riley R."/>
            <person name="Gladden J.M."/>
            <person name="Phatale P."/>
            <person name="Nielsen M.T."/>
            <person name="Lyhne E.K."/>
            <person name="Kogle M.E."/>
            <person name="Strasser K."/>
            <person name="McDonnell E."/>
            <person name="Barry K."/>
            <person name="Clum A."/>
            <person name="Chen C."/>
            <person name="Nolan M."/>
            <person name="Sandor L."/>
            <person name="Kuo A."/>
            <person name="Lipzen A."/>
            <person name="Hainaut M."/>
            <person name="Drula E."/>
            <person name="Tsang A."/>
            <person name="Magnuson J.K."/>
            <person name="Henrissat B."/>
            <person name="Wiebenga A."/>
            <person name="Simmons B.A."/>
            <person name="Makela M.R."/>
            <person name="De vries R.P."/>
            <person name="Grigoriev I.V."/>
            <person name="Mortensen U.H."/>
            <person name="Baker S.E."/>
            <person name="Andersen M.R."/>
        </authorList>
    </citation>
    <scope>NUCLEOTIDE SEQUENCE [LARGE SCALE GENOMIC DNA]</scope>
    <source>
        <strain evidence="1 2">ATCC 13496</strain>
    </source>
</reference>
<dbReference type="Proteomes" id="UP000253845">
    <property type="component" value="Unassembled WGS sequence"/>
</dbReference>
<organism evidence="1 2">
    <name type="scientific">Aspergillus niger ATCC 13496</name>
    <dbReference type="NCBI Taxonomy" id="1353008"/>
    <lineage>
        <taxon>Eukaryota</taxon>
        <taxon>Fungi</taxon>
        <taxon>Dikarya</taxon>
        <taxon>Ascomycota</taxon>
        <taxon>Pezizomycotina</taxon>
        <taxon>Eurotiomycetes</taxon>
        <taxon>Eurotiomycetidae</taxon>
        <taxon>Eurotiales</taxon>
        <taxon>Aspergillaceae</taxon>
        <taxon>Aspergillus</taxon>
        <taxon>Aspergillus subgen. Circumdati</taxon>
    </lineage>
</organism>